<evidence type="ECO:0000256" key="8">
    <source>
        <dbReference type="ARBA" id="ARBA00029894"/>
    </source>
</evidence>
<comment type="similarity">
    <text evidence="3">Belongs to the P-Pant transferase superfamily. EntD family.</text>
</comment>
<dbReference type="PANTHER" id="PTHR38096">
    <property type="entry name" value="ENTEROBACTIN SYNTHASE COMPONENT D"/>
    <property type="match status" value="1"/>
</dbReference>
<evidence type="ECO:0000256" key="7">
    <source>
        <dbReference type="ARBA" id="ARBA00023191"/>
    </source>
</evidence>
<dbReference type="EMBL" id="RHWT01000098">
    <property type="protein sequence ID" value="RSB21965.1"/>
    <property type="molecule type" value="Genomic_DNA"/>
</dbReference>
<organism evidence="15 16">
    <name type="scientific">Enterobacter cloacae</name>
    <dbReference type="NCBI Taxonomy" id="550"/>
    <lineage>
        <taxon>Bacteria</taxon>
        <taxon>Pseudomonadati</taxon>
        <taxon>Pseudomonadota</taxon>
        <taxon>Gammaproteobacteria</taxon>
        <taxon>Enterobacterales</taxon>
        <taxon>Enterobacteriaceae</taxon>
        <taxon>Enterobacter</taxon>
        <taxon>Enterobacter cloacae complex</taxon>
    </lineage>
</organism>
<evidence type="ECO:0000256" key="11">
    <source>
        <dbReference type="ARBA" id="ARBA00049191"/>
    </source>
</evidence>
<comment type="catalytic activity">
    <reaction evidence="11">
        <text>apo-[peptidyl-carrier protein] + CoA = holo-[peptidyl-carrier protein] + adenosine 3',5'-bisphosphate + H(+)</text>
        <dbReference type="Rhea" id="RHEA:46228"/>
        <dbReference type="Rhea" id="RHEA-COMP:11479"/>
        <dbReference type="Rhea" id="RHEA-COMP:11480"/>
        <dbReference type="ChEBI" id="CHEBI:15378"/>
        <dbReference type="ChEBI" id="CHEBI:29999"/>
        <dbReference type="ChEBI" id="CHEBI:57287"/>
        <dbReference type="ChEBI" id="CHEBI:58343"/>
        <dbReference type="ChEBI" id="CHEBI:64479"/>
    </reaction>
</comment>
<accession>A0A3R8YYE7</accession>
<evidence type="ECO:0000256" key="6">
    <source>
        <dbReference type="ARBA" id="ARBA00022679"/>
    </source>
</evidence>
<evidence type="ECO:0000256" key="9">
    <source>
        <dbReference type="ARBA" id="ARBA00031996"/>
    </source>
</evidence>
<feature type="binding site" evidence="12">
    <location>
        <position position="16"/>
    </location>
    <ligand>
        <name>CoA</name>
        <dbReference type="ChEBI" id="CHEBI:57287"/>
    </ligand>
</feature>
<comment type="caution">
    <text evidence="15">The sequence shown here is derived from an EMBL/GenBank/DDBJ whole genome shotgun (WGS) entry which is preliminary data.</text>
</comment>
<keyword evidence="7" id="KW-0259">Enterobactin biosynthesis</keyword>
<sequence length="129" mass="14511">MSIIAPKSESVFLGVDMEKFNPKVIKNTADIFLTSTEKKNLESTGIESHIALLIAFSAKESLFKAIYPLTRSYFSFDAARILEIEGKSQTFTMELLLSLSNNFPVGSQYRGFYKIYNDCVITLIYGSEI</sequence>
<keyword evidence="6 15" id="KW-0808">Transferase</keyword>
<dbReference type="PANTHER" id="PTHR38096:SF1">
    <property type="entry name" value="ENTEROBACTIN SYNTHASE COMPONENT D"/>
    <property type="match status" value="1"/>
</dbReference>
<dbReference type="GO" id="GO:0009239">
    <property type="term" value="P:enterobactin biosynthetic process"/>
    <property type="evidence" value="ECO:0007669"/>
    <property type="project" value="UniProtKB-UniPathway"/>
</dbReference>
<dbReference type="GO" id="GO:0008897">
    <property type="term" value="F:holo-[acyl-carrier-protein] synthase activity"/>
    <property type="evidence" value="ECO:0007669"/>
    <property type="project" value="InterPro"/>
</dbReference>
<evidence type="ECO:0000256" key="3">
    <source>
        <dbReference type="ARBA" id="ARBA00008342"/>
    </source>
</evidence>
<evidence type="ECO:0000256" key="13">
    <source>
        <dbReference type="PIRSR" id="PIRSR603542-2"/>
    </source>
</evidence>
<feature type="binding site" evidence="12">
    <location>
        <position position="64"/>
    </location>
    <ligand>
        <name>CoA</name>
        <dbReference type="ChEBI" id="CHEBI:57287"/>
    </ligand>
</feature>
<comment type="function">
    <text evidence="1">Involved in the biosynthesis of the siderophore enterobactin (enterochelin), which is a macrocyclic trimeric lactone of N-(2,3-dihydroxybenzoyl)-serine. The serine trilactone serves as a scaffolding for the three catechol functionalities that provide hexadentate coordination for the tightly ligated iron(2+) atoms. Plays an essential role in the assembly of the enterobactin by catalyzing the transfer of the 4'-phosphopantetheine (Ppant) moiety from coenzyme A to the apo-domains of both EntB (ArCP domain) and EntF (PCP domain) to yield their holo-forms which make them competent for the activation of 2,3-dihydroxybenzoate (DHB) and L-serine, respectively.</text>
</comment>
<dbReference type="GO" id="GO:0000287">
    <property type="term" value="F:magnesium ion binding"/>
    <property type="evidence" value="ECO:0007669"/>
    <property type="project" value="InterPro"/>
</dbReference>
<comment type="catalytic activity">
    <reaction evidence="10">
        <text>apo-[aryl-carrier protein] + CoA = holo-[aryl-carrier protein] + adenosine 3',5'-bisphosphate + H(+)</text>
        <dbReference type="Rhea" id="RHEA:48404"/>
        <dbReference type="Rhea" id="RHEA-COMP:15903"/>
        <dbReference type="Rhea" id="RHEA-COMP:17557"/>
        <dbReference type="ChEBI" id="CHEBI:15378"/>
        <dbReference type="ChEBI" id="CHEBI:29999"/>
        <dbReference type="ChEBI" id="CHEBI:57287"/>
        <dbReference type="ChEBI" id="CHEBI:58343"/>
        <dbReference type="ChEBI" id="CHEBI:64479"/>
    </reaction>
</comment>
<dbReference type="GO" id="GO:0009366">
    <property type="term" value="C:enterobactin synthetase complex"/>
    <property type="evidence" value="ECO:0007669"/>
    <property type="project" value="InterPro"/>
</dbReference>
<evidence type="ECO:0000256" key="12">
    <source>
        <dbReference type="PIRSR" id="PIRSR603542-1"/>
    </source>
</evidence>
<evidence type="ECO:0000256" key="2">
    <source>
        <dbReference type="ARBA" id="ARBA00004993"/>
    </source>
</evidence>
<dbReference type="GO" id="GO:0005886">
    <property type="term" value="C:plasma membrane"/>
    <property type="evidence" value="ECO:0007669"/>
    <property type="project" value="TreeGrafter"/>
</dbReference>
<evidence type="ECO:0000313" key="15">
    <source>
        <dbReference type="EMBL" id="RSB21965.1"/>
    </source>
</evidence>
<evidence type="ECO:0000259" key="14">
    <source>
        <dbReference type="Pfam" id="PF01648"/>
    </source>
</evidence>
<evidence type="ECO:0000313" key="16">
    <source>
        <dbReference type="Proteomes" id="UP000275321"/>
    </source>
</evidence>
<dbReference type="AlphaFoldDB" id="A0A3R8YYE7"/>
<keyword evidence="13" id="KW-0479">Metal-binding</keyword>
<dbReference type="SUPFAM" id="SSF56214">
    <property type="entry name" value="4'-phosphopantetheinyl transferase"/>
    <property type="match status" value="1"/>
</dbReference>
<protein>
    <recommendedName>
        <fullName evidence="5">Enterobactin synthase component D</fullName>
    </recommendedName>
    <alternativeName>
        <fullName evidence="8">4'-phosphopantetheinyl transferase EntD</fullName>
    </alternativeName>
    <alternativeName>
        <fullName evidence="9">Enterochelin synthase D</fullName>
    </alternativeName>
</protein>
<dbReference type="InterPro" id="IPR003542">
    <property type="entry name" value="Enbac_synth_compD-like"/>
</dbReference>
<name>A0A3R8YYE7_ENTCL</name>
<feature type="binding site" evidence="12">
    <location>
        <position position="60"/>
    </location>
    <ligand>
        <name>CoA</name>
        <dbReference type="ChEBI" id="CHEBI:57287"/>
    </ligand>
</feature>
<comment type="subunit">
    <text evidence="4">EntB, EntD, EntE, and EntF form a multienzyme complex called enterobactin synthase.</text>
</comment>
<feature type="domain" description="4'-phosphopantetheinyl transferase" evidence="14">
    <location>
        <begin position="13"/>
        <end position="92"/>
    </location>
</feature>
<dbReference type="Pfam" id="PF01648">
    <property type="entry name" value="ACPS"/>
    <property type="match status" value="1"/>
</dbReference>
<gene>
    <name evidence="15" type="ORF">EGK68_25920</name>
</gene>
<comment type="pathway">
    <text evidence="2">Siderophore biosynthesis; enterobactin biosynthesis.</text>
</comment>
<evidence type="ECO:0000256" key="10">
    <source>
        <dbReference type="ARBA" id="ARBA00049176"/>
    </source>
</evidence>
<evidence type="ECO:0000256" key="4">
    <source>
        <dbReference type="ARBA" id="ARBA00011503"/>
    </source>
</evidence>
<evidence type="ECO:0000256" key="5">
    <source>
        <dbReference type="ARBA" id="ARBA00019087"/>
    </source>
</evidence>
<evidence type="ECO:0000256" key="1">
    <source>
        <dbReference type="ARBA" id="ARBA00003937"/>
    </source>
</evidence>
<comment type="cofactor">
    <cofactor evidence="13">
        <name>Mg(2+)</name>
        <dbReference type="ChEBI" id="CHEBI:18420"/>
    </cofactor>
</comment>
<reference evidence="15 16" key="1">
    <citation type="submission" date="2018-10" db="EMBL/GenBank/DDBJ databases">
        <title>Transmission dynamics of multidrug resistant bacteria on intensive care unit surfaces.</title>
        <authorList>
            <person name="D'Souza A.W."/>
            <person name="Potter R.F."/>
            <person name="Wallace M."/>
            <person name="Shupe A."/>
            <person name="Patel S."/>
            <person name="Sun S."/>
            <person name="Gul D."/>
            <person name="Kwon J.H."/>
            <person name="Andleeb S."/>
            <person name="Burnham C.-A.D."/>
            <person name="Dantas G."/>
        </authorList>
    </citation>
    <scope>NUCLEOTIDE SEQUENCE [LARGE SCALE GENOMIC DNA]</scope>
    <source>
        <strain evidence="15 16">EC_073</strain>
    </source>
</reference>
<dbReference type="UniPathway" id="UPA00017"/>
<feature type="binding site" evidence="13">
    <location>
        <position position="18"/>
    </location>
    <ligand>
        <name>Mg(2+)</name>
        <dbReference type="ChEBI" id="CHEBI:18420"/>
    </ligand>
</feature>
<dbReference type="InterPro" id="IPR037143">
    <property type="entry name" value="4-PPantetheinyl_Trfase_dom_sf"/>
</dbReference>
<feature type="binding site" evidence="13">
    <location>
        <position position="16"/>
    </location>
    <ligand>
        <name>Mg(2+)</name>
        <dbReference type="ChEBI" id="CHEBI:18420"/>
    </ligand>
</feature>
<dbReference type="InterPro" id="IPR008278">
    <property type="entry name" value="4-PPantetheinyl_Trfase_dom"/>
</dbReference>
<keyword evidence="13" id="KW-0460">Magnesium</keyword>
<proteinExistence type="inferred from homology"/>
<dbReference type="Proteomes" id="UP000275321">
    <property type="component" value="Unassembled WGS sequence"/>
</dbReference>